<accession>A0A3B1DWD8</accession>
<sequence>YHPPIVAVNENSGNPHYETGTGKKTFIEKGDFVLVDLWAKMDHPNGIYSDHTRVGFVGDNIPEEHSKIFRIVADARDAGIAAVENAYAEKRPIKGWEVDQATRNVIEDAGYGEFFVHRTGHSIGRETHGNGANIDNLETKEERQILPRTLFSIEPGIYLPQFGVRCEVDVFVDALGKVYVTGGERQTAIQSIT</sequence>
<dbReference type="InterPro" id="IPR000994">
    <property type="entry name" value="Pept_M24"/>
</dbReference>
<dbReference type="AlphaFoldDB" id="A0A3B1DWD8"/>
<dbReference type="PANTHER" id="PTHR46112:SF3">
    <property type="entry name" value="AMINOPEPTIDASE YPDF"/>
    <property type="match status" value="1"/>
</dbReference>
<feature type="domain" description="Peptidase M24" evidence="1">
    <location>
        <begin position="2"/>
        <end position="173"/>
    </location>
</feature>
<evidence type="ECO:0000259" key="1">
    <source>
        <dbReference type="Pfam" id="PF00557"/>
    </source>
</evidence>
<protein>
    <submittedName>
        <fullName evidence="2">Aminopeptidase YpdF (MP-, MA-, MS-, AP-, NP-specific)</fullName>
    </submittedName>
</protein>
<organism evidence="2">
    <name type="scientific">hydrothermal vent metagenome</name>
    <dbReference type="NCBI Taxonomy" id="652676"/>
    <lineage>
        <taxon>unclassified sequences</taxon>
        <taxon>metagenomes</taxon>
        <taxon>ecological metagenomes</taxon>
    </lineage>
</organism>
<keyword evidence="2" id="KW-0645">Protease</keyword>
<reference evidence="2" key="1">
    <citation type="submission" date="2018-06" db="EMBL/GenBank/DDBJ databases">
        <authorList>
            <person name="Zhirakovskaya E."/>
        </authorList>
    </citation>
    <scope>NUCLEOTIDE SEQUENCE</scope>
</reference>
<dbReference type="Pfam" id="PF00557">
    <property type="entry name" value="Peptidase_M24"/>
    <property type="match status" value="1"/>
</dbReference>
<dbReference type="Gene3D" id="3.90.230.10">
    <property type="entry name" value="Creatinase/methionine aminopeptidase superfamily"/>
    <property type="match status" value="1"/>
</dbReference>
<feature type="non-terminal residue" evidence="2">
    <location>
        <position position="1"/>
    </location>
</feature>
<dbReference type="SUPFAM" id="SSF55920">
    <property type="entry name" value="Creatinase/aminopeptidase"/>
    <property type="match status" value="1"/>
</dbReference>
<dbReference type="EMBL" id="UOGL01000447">
    <property type="protein sequence ID" value="VAX40488.1"/>
    <property type="molecule type" value="Genomic_DNA"/>
</dbReference>
<evidence type="ECO:0000313" key="2">
    <source>
        <dbReference type="EMBL" id="VAX40488.1"/>
    </source>
</evidence>
<keyword evidence="2" id="KW-0031">Aminopeptidase</keyword>
<dbReference type="InterPro" id="IPR050659">
    <property type="entry name" value="Peptidase_M24B"/>
</dbReference>
<keyword evidence="2" id="KW-0378">Hydrolase</keyword>
<gene>
    <name evidence="2" type="ORF">MNBD_PLANCTO02-1092</name>
</gene>
<proteinExistence type="predicted"/>
<dbReference type="InterPro" id="IPR036005">
    <property type="entry name" value="Creatinase/aminopeptidase-like"/>
</dbReference>
<name>A0A3B1DWD8_9ZZZZ</name>
<dbReference type="GO" id="GO:0004177">
    <property type="term" value="F:aminopeptidase activity"/>
    <property type="evidence" value="ECO:0007669"/>
    <property type="project" value="UniProtKB-KW"/>
</dbReference>
<dbReference type="PANTHER" id="PTHR46112">
    <property type="entry name" value="AMINOPEPTIDASE"/>
    <property type="match status" value="1"/>
</dbReference>